<dbReference type="GO" id="GO:0005634">
    <property type="term" value="C:nucleus"/>
    <property type="evidence" value="ECO:0007669"/>
    <property type="project" value="UniProtKB-SubCell"/>
</dbReference>
<dbReference type="PANTHER" id="PTHR37534">
    <property type="entry name" value="TRANSCRIPTIONAL ACTIVATOR PROTEIN UGA3"/>
    <property type="match status" value="1"/>
</dbReference>
<protein>
    <recommendedName>
        <fullName evidence="4">Zn(2)-C6 fungal-type domain-containing protein</fullName>
    </recommendedName>
</protein>
<dbReference type="Pfam" id="PF11951">
    <property type="entry name" value="Fungal_trans_2"/>
    <property type="match status" value="1"/>
</dbReference>
<evidence type="ECO:0000313" key="5">
    <source>
        <dbReference type="EMBL" id="MDI1493335.1"/>
    </source>
</evidence>
<evidence type="ECO:0000259" key="4">
    <source>
        <dbReference type="PROSITE" id="PS50048"/>
    </source>
</evidence>
<accession>A0AA43U101</accession>
<dbReference type="AlphaFoldDB" id="A0AA43U101"/>
<keyword evidence="6" id="KW-1185">Reference proteome</keyword>
<dbReference type="GO" id="GO:0000981">
    <property type="term" value="F:DNA-binding transcription factor activity, RNA polymerase II-specific"/>
    <property type="evidence" value="ECO:0007669"/>
    <property type="project" value="InterPro"/>
</dbReference>
<dbReference type="SMART" id="SM00066">
    <property type="entry name" value="GAL4"/>
    <property type="match status" value="1"/>
</dbReference>
<comment type="caution">
    <text evidence="5">The sequence shown here is derived from an EMBL/GenBank/DDBJ whole genome shotgun (WGS) entry which is preliminary data.</text>
</comment>
<dbReference type="Gene3D" id="4.10.240.10">
    <property type="entry name" value="Zn(2)-C6 fungal-type DNA-binding domain"/>
    <property type="match status" value="1"/>
</dbReference>
<dbReference type="InterPro" id="IPR021858">
    <property type="entry name" value="Fun_TF"/>
</dbReference>
<dbReference type="InterPro" id="IPR036864">
    <property type="entry name" value="Zn2-C6_fun-type_DNA-bd_sf"/>
</dbReference>
<dbReference type="Pfam" id="PF00172">
    <property type="entry name" value="Zn_clus"/>
    <property type="match status" value="1"/>
</dbReference>
<evidence type="ECO:0000256" key="3">
    <source>
        <dbReference type="SAM" id="MobiDB-lite"/>
    </source>
</evidence>
<evidence type="ECO:0000256" key="2">
    <source>
        <dbReference type="ARBA" id="ARBA00023242"/>
    </source>
</evidence>
<dbReference type="CDD" id="cd00067">
    <property type="entry name" value="GAL4"/>
    <property type="match status" value="1"/>
</dbReference>
<dbReference type="GO" id="GO:0000976">
    <property type="term" value="F:transcription cis-regulatory region binding"/>
    <property type="evidence" value="ECO:0007669"/>
    <property type="project" value="TreeGrafter"/>
</dbReference>
<evidence type="ECO:0000313" key="6">
    <source>
        <dbReference type="Proteomes" id="UP001161017"/>
    </source>
</evidence>
<dbReference type="Proteomes" id="UP001161017">
    <property type="component" value="Unassembled WGS sequence"/>
</dbReference>
<reference evidence="5" key="1">
    <citation type="journal article" date="2023" name="Genome Biol. Evol.">
        <title>First Whole Genome Sequence and Flow Cytometry Genome Size Data for the Lichen-Forming Fungus Ramalina farinacea (Ascomycota).</title>
        <authorList>
            <person name="Llewellyn T."/>
            <person name="Mian S."/>
            <person name="Hill R."/>
            <person name="Leitch I.J."/>
            <person name="Gaya E."/>
        </authorList>
    </citation>
    <scope>NUCLEOTIDE SEQUENCE</scope>
    <source>
        <strain evidence="5">LIQ254RAFAR</strain>
    </source>
</reference>
<dbReference type="SUPFAM" id="SSF57701">
    <property type="entry name" value="Zn2/Cys6 DNA-binding domain"/>
    <property type="match status" value="1"/>
</dbReference>
<dbReference type="InterPro" id="IPR001138">
    <property type="entry name" value="Zn2Cys6_DnaBD"/>
</dbReference>
<dbReference type="GO" id="GO:0045944">
    <property type="term" value="P:positive regulation of transcription by RNA polymerase II"/>
    <property type="evidence" value="ECO:0007669"/>
    <property type="project" value="TreeGrafter"/>
</dbReference>
<dbReference type="PANTHER" id="PTHR37534:SF49">
    <property type="entry name" value="LYSINE BIOSYNTHESIS REGULATORY PROTEIN LYS14"/>
    <property type="match status" value="1"/>
</dbReference>
<sequence length="724" mass="81326">MKMSGKGKKASLKSIAPRYQKPANTEASDPYAPSALNLPRPRLPPRSRFGCWTCRTRKVKCDEARPACTPCSRLGHKCDYNPRLAFKDDTPRVIEKISGLSGGQGPAWQSSDSYKRQRLNALEDVLPPFASLTTADDREKKALFQSPGTYNVIVNPDSFMGSEEYRETYPEDPFPPQRQSYAGPPLNMQNIRSITRPESPVNSFDEFEEINDPDVVVLKIFEDDSLTSLSPAPHIPRTARSSRNGATSSVADFPQPPADNFQFSLANTPLMRFAHPDGRDHSVIYYYKNFVHRHLGQVHRDSLGTPVETGALSAPDVFETQAARFRPLYHALMAFSALSMSHNNCSPCVQALCHYQQALPLLQASLHTEEDLASDGVFLTHFILLLYEIAAGEARGLSLWNQHISQLQRIILLRKLMYGNEPNTFIVWWVASIDTHVVLSGMGDGSFCETMLRQNLLPTGIESETRYSPFSNDLVPDLGALPSSLAFHRRIMVVAAELGLLTRDLREESRQLSPNQPSLDTIRHWQERISTLQDTLRRAWNVQMPASVASGYCNQLLPVGARGIFEHSFALYRALLIYSHTSMYPTQRLHHPSHTIHEVSRSAGEILRLGREIVGNGHTERKFIVFPLFMAGFANRHRTEREEILALIKNMEVDSIGRNGVAARQLLEVVYERQDKRRSELKRERKRKGVDAGAAAVHHGEGAEDVDWVGMIAELGLQVVNCRL</sequence>
<organism evidence="5 6">
    <name type="scientific">Ramalina farinacea</name>
    <dbReference type="NCBI Taxonomy" id="258253"/>
    <lineage>
        <taxon>Eukaryota</taxon>
        <taxon>Fungi</taxon>
        <taxon>Dikarya</taxon>
        <taxon>Ascomycota</taxon>
        <taxon>Pezizomycotina</taxon>
        <taxon>Lecanoromycetes</taxon>
        <taxon>OSLEUM clade</taxon>
        <taxon>Lecanoromycetidae</taxon>
        <taxon>Lecanorales</taxon>
        <taxon>Lecanorineae</taxon>
        <taxon>Ramalinaceae</taxon>
        <taxon>Ramalina</taxon>
    </lineage>
</organism>
<feature type="domain" description="Zn(2)-C6 fungal-type" evidence="4">
    <location>
        <begin position="50"/>
        <end position="80"/>
    </location>
</feature>
<feature type="region of interest" description="Disordered" evidence="3">
    <location>
        <begin position="231"/>
        <end position="250"/>
    </location>
</feature>
<feature type="compositionally biased region" description="Polar residues" evidence="3">
    <location>
        <begin position="239"/>
        <end position="250"/>
    </location>
</feature>
<comment type="subcellular location">
    <subcellularLocation>
        <location evidence="1">Nucleus</location>
    </subcellularLocation>
</comment>
<dbReference type="EMBL" id="JAPUFD010000025">
    <property type="protein sequence ID" value="MDI1493335.1"/>
    <property type="molecule type" value="Genomic_DNA"/>
</dbReference>
<feature type="compositionally biased region" description="Basic residues" evidence="3">
    <location>
        <begin position="1"/>
        <end position="11"/>
    </location>
</feature>
<evidence type="ECO:0000256" key="1">
    <source>
        <dbReference type="ARBA" id="ARBA00004123"/>
    </source>
</evidence>
<feature type="region of interest" description="Disordered" evidence="3">
    <location>
        <begin position="1"/>
        <end position="40"/>
    </location>
</feature>
<dbReference type="GO" id="GO:0008270">
    <property type="term" value="F:zinc ion binding"/>
    <property type="evidence" value="ECO:0007669"/>
    <property type="project" value="InterPro"/>
</dbReference>
<name>A0AA43U101_9LECA</name>
<keyword evidence="2" id="KW-0539">Nucleus</keyword>
<proteinExistence type="predicted"/>
<dbReference type="PROSITE" id="PS00463">
    <property type="entry name" value="ZN2_CY6_FUNGAL_1"/>
    <property type="match status" value="1"/>
</dbReference>
<dbReference type="PROSITE" id="PS50048">
    <property type="entry name" value="ZN2_CY6_FUNGAL_2"/>
    <property type="match status" value="1"/>
</dbReference>
<gene>
    <name evidence="5" type="ORF">OHK93_005123</name>
</gene>